<dbReference type="Proteomes" id="UP000177235">
    <property type="component" value="Unassembled WGS sequence"/>
</dbReference>
<keyword evidence="1" id="KW-0472">Membrane</keyword>
<dbReference type="InterPro" id="IPR043993">
    <property type="entry name" value="T4SS_pilin"/>
</dbReference>
<evidence type="ECO:0000313" key="4">
    <source>
        <dbReference type="Proteomes" id="UP000177235"/>
    </source>
</evidence>
<evidence type="ECO:0000313" key="3">
    <source>
        <dbReference type="EMBL" id="OGE99930.1"/>
    </source>
</evidence>
<name>A0A1F5QDT8_9BACT</name>
<accession>A0A1F5QDT8</accession>
<evidence type="ECO:0000256" key="2">
    <source>
        <dbReference type="SAM" id="SignalP"/>
    </source>
</evidence>
<dbReference type="EMBL" id="MFFF01000008">
    <property type="protein sequence ID" value="OGE99930.1"/>
    <property type="molecule type" value="Genomic_DNA"/>
</dbReference>
<feature type="signal peptide" evidence="2">
    <location>
        <begin position="1"/>
        <end position="28"/>
    </location>
</feature>
<protein>
    <recommendedName>
        <fullName evidence="5">Cadherin domain-containing protein</fullName>
    </recommendedName>
</protein>
<feature type="chain" id="PRO_5009520471" description="Cadherin domain-containing protein" evidence="2">
    <location>
        <begin position="29"/>
        <end position="363"/>
    </location>
</feature>
<dbReference type="Pfam" id="PF18895">
    <property type="entry name" value="T4SS_pilin"/>
    <property type="match status" value="1"/>
</dbReference>
<keyword evidence="1" id="KW-1133">Transmembrane helix</keyword>
<evidence type="ECO:0008006" key="5">
    <source>
        <dbReference type="Google" id="ProtNLM"/>
    </source>
</evidence>
<feature type="transmembrane region" description="Helical" evidence="1">
    <location>
        <begin position="115"/>
        <end position="135"/>
    </location>
</feature>
<comment type="caution">
    <text evidence="3">The sequence shown here is derived from an EMBL/GenBank/DDBJ whole genome shotgun (WGS) entry which is preliminary data.</text>
</comment>
<keyword evidence="2" id="KW-0732">Signal</keyword>
<feature type="transmembrane region" description="Helical" evidence="1">
    <location>
        <begin position="75"/>
        <end position="94"/>
    </location>
</feature>
<organism evidence="3 4">
    <name type="scientific">Candidatus Doudnabacteria bacterium RIFCSPLOWO2_02_FULL_48_13</name>
    <dbReference type="NCBI Taxonomy" id="1817845"/>
    <lineage>
        <taxon>Bacteria</taxon>
        <taxon>Candidatus Doudnaibacteriota</taxon>
    </lineage>
</organism>
<sequence length="363" mass="38799">MKRKTKFFFKILILLFAFSLILPQSVQAQSSRPGELEDNCDPSISKWENGKCVIINPAEGSLVEFRTFQDLLKRILQILLAFAAAIALIFLVIGGFQYVMARGNEEATEKAKKTITGAVIGLALIIMSFAIVTIVNNILTQNQPNGTGAVNLQQQAGQNGFNVNLLGSAFSCQTGQACEHGIASIAGGTAPYRITAGGAAQNGLVPVIDSGAGESFLTITSQRRNVPNPGNFNFSVTVSDSSNPPQTRRVIFTLTVTGAAQQQATTPQSPQPAVRVVSSQGLTFVPGSATNLSCTVNTQCSLRLGVANGDSPRFVQRIWSKRPFAGWASLEHRWPGIGDFGSRFRGEKRSIVHGNNQLCPGSS</sequence>
<dbReference type="AlphaFoldDB" id="A0A1F5QDT8"/>
<reference evidence="3 4" key="1">
    <citation type="journal article" date="2016" name="Nat. Commun.">
        <title>Thousands of microbial genomes shed light on interconnected biogeochemical processes in an aquifer system.</title>
        <authorList>
            <person name="Anantharaman K."/>
            <person name="Brown C.T."/>
            <person name="Hug L.A."/>
            <person name="Sharon I."/>
            <person name="Castelle C.J."/>
            <person name="Probst A.J."/>
            <person name="Thomas B.C."/>
            <person name="Singh A."/>
            <person name="Wilkins M.J."/>
            <person name="Karaoz U."/>
            <person name="Brodie E.L."/>
            <person name="Williams K.H."/>
            <person name="Hubbard S.S."/>
            <person name="Banfield J.F."/>
        </authorList>
    </citation>
    <scope>NUCLEOTIDE SEQUENCE [LARGE SCALE GENOMIC DNA]</scope>
</reference>
<keyword evidence="1" id="KW-0812">Transmembrane</keyword>
<evidence type="ECO:0000256" key="1">
    <source>
        <dbReference type="SAM" id="Phobius"/>
    </source>
</evidence>
<proteinExistence type="predicted"/>
<gene>
    <name evidence="3" type="ORF">A3J05_04905</name>
</gene>